<accession>A0AAD3H7B0</accession>
<protein>
    <submittedName>
        <fullName evidence="2">Uncharacterized protein</fullName>
    </submittedName>
</protein>
<evidence type="ECO:0000256" key="1">
    <source>
        <dbReference type="SAM" id="MobiDB-lite"/>
    </source>
</evidence>
<keyword evidence="3" id="KW-1185">Reference proteome</keyword>
<dbReference type="Proteomes" id="UP001054902">
    <property type="component" value="Unassembled WGS sequence"/>
</dbReference>
<dbReference type="EMBL" id="BLLK01000045">
    <property type="protein sequence ID" value="GFH52653.1"/>
    <property type="molecule type" value="Genomic_DNA"/>
</dbReference>
<reference evidence="2 3" key="1">
    <citation type="journal article" date="2021" name="Sci. Rep.">
        <title>The genome of the diatom Chaetoceros tenuissimus carries an ancient integrated fragment of an extant virus.</title>
        <authorList>
            <person name="Hongo Y."/>
            <person name="Kimura K."/>
            <person name="Takaki Y."/>
            <person name="Yoshida Y."/>
            <person name="Baba S."/>
            <person name="Kobayashi G."/>
            <person name="Nagasaki K."/>
            <person name="Hano T."/>
            <person name="Tomaru Y."/>
        </authorList>
    </citation>
    <scope>NUCLEOTIDE SEQUENCE [LARGE SCALE GENOMIC DNA]</scope>
    <source>
        <strain evidence="2 3">NIES-3715</strain>
    </source>
</reference>
<feature type="compositionally biased region" description="Basic and acidic residues" evidence="1">
    <location>
        <begin position="344"/>
        <end position="358"/>
    </location>
</feature>
<comment type="caution">
    <text evidence="2">The sequence shown here is derived from an EMBL/GenBank/DDBJ whole genome shotgun (WGS) entry which is preliminary data.</text>
</comment>
<organism evidence="2 3">
    <name type="scientific">Chaetoceros tenuissimus</name>
    <dbReference type="NCBI Taxonomy" id="426638"/>
    <lineage>
        <taxon>Eukaryota</taxon>
        <taxon>Sar</taxon>
        <taxon>Stramenopiles</taxon>
        <taxon>Ochrophyta</taxon>
        <taxon>Bacillariophyta</taxon>
        <taxon>Coscinodiscophyceae</taxon>
        <taxon>Chaetocerotophycidae</taxon>
        <taxon>Chaetocerotales</taxon>
        <taxon>Chaetocerotaceae</taxon>
        <taxon>Chaetoceros</taxon>
    </lineage>
</organism>
<name>A0AAD3H7B0_9STRA</name>
<feature type="compositionally biased region" description="Basic and acidic residues" evidence="1">
    <location>
        <begin position="433"/>
        <end position="444"/>
    </location>
</feature>
<feature type="compositionally biased region" description="Acidic residues" evidence="1">
    <location>
        <begin position="403"/>
        <end position="414"/>
    </location>
</feature>
<dbReference type="AlphaFoldDB" id="A0AAD3H7B0"/>
<gene>
    <name evidence="2" type="ORF">CTEN210_09129</name>
</gene>
<evidence type="ECO:0000313" key="3">
    <source>
        <dbReference type="Proteomes" id="UP001054902"/>
    </source>
</evidence>
<feature type="region of interest" description="Disordered" evidence="1">
    <location>
        <begin position="321"/>
        <end position="365"/>
    </location>
</feature>
<sequence length="514" mass="57289">MPTLKSASDSVVLDEEWIGIEFKLKGAVMNPNQDRIPCSLISLPNQQVIHPFDVDALDKKGGVLLCFDHDEEDTQESSDILSLTTTSTSKRSKTITLQVMLNATTLPTLTNHLQLSLSIQDAKGIQKNVVSDPIRLIKYKLCIRVISPSDEENQNSGLDDPNAIAFFCHYGGENKAIEVMIYLKSTLTGRIVEYPEPVPLSTELVYADDETPIAISSKMKSKNSSASVDDVMRRMRPEPVLDVGKAAFSFRINEVSANHLPHTGFKLKVSKRDLDSFEDILDSAIMDQMIVVKSRPSSDALKGKKRMTTGGRTTILSQKMGGIPTINKDNKELSFDTTRYPQQPKEEAVHEVDSDKKVPAKKTSSKKVNDSFESFQYIQQSDVKVAANLAPRRSKRKLKSYSSDEESDEEDFEEYFISKPSPVASPDAPLHVENQENKSPSDEHEIVLDPESIYSLCADEFGRCISCRKKIDDKASDMSAHDVTCKLSNSLLRAFENHGIYSEPVEVLNGEFEI</sequence>
<feature type="region of interest" description="Disordered" evidence="1">
    <location>
        <begin position="394"/>
        <end position="444"/>
    </location>
</feature>
<evidence type="ECO:0000313" key="2">
    <source>
        <dbReference type="EMBL" id="GFH52653.1"/>
    </source>
</evidence>
<proteinExistence type="predicted"/>